<dbReference type="GO" id="GO:0004620">
    <property type="term" value="F:phospholipase activity"/>
    <property type="evidence" value="ECO:0007669"/>
    <property type="project" value="InterPro"/>
</dbReference>
<gene>
    <name evidence="10" type="ORF">RDWZM_006189</name>
</gene>
<feature type="compositionally biased region" description="Polar residues" evidence="8">
    <location>
        <begin position="684"/>
        <end position="696"/>
    </location>
</feature>
<dbReference type="Proteomes" id="UP001142055">
    <property type="component" value="Chromosome 2"/>
</dbReference>
<keyword evidence="3 7" id="KW-0378">Hydrolase</keyword>
<dbReference type="PANTHER" id="PTHR12370">
    <property type="entry name" value="PHOSPHOLIPASE B-RELATED"/>
    <property type="match status" value="1"/>
</dbReference>
<keyword evidence="4 7" id="KW-0442">Lipid degradation</keyword>
<reference evidence="10" key="1">
    <citation type="submission" date="2022-12" db="EMBL/GenBank/DDBJ databases">
        <title>Genome assemblies of Blomia tropicalis.</title>
        <authorList>
            <person name="Cui Y."/>
        </authorList>
    </citation>
    <scope>NUCLEOTIDE SEQUENCE</scope>
    <source>
        <tissue evidence="10">Adult mites</tissue>
    </source>
</reference>
<dbReference type="EMBL" id="JAPWDV010000002">
    <property type="protein sequence ID" value="KAJ6220377.1"/>
    <property type="molecule type" value="Genomic_DNA"/>
</dbReference>
<dbReference type="GO" id="GO:0009395">
    <property type="term" value="P:phospholipid catabolic process"/>
    <property type="evidence" value="ECO:0007669"/>
    <property type="project" value="TreeGrafter"/>
</dbReference>
<dbReference type="PANTHER" id="PTHR12370:SF3">
    <property type="entry name" value="PHOSPHOLIPASE B-LIKE 2-RELATED"/>
    <property type="match status" value="1"/>
</dbReference>
<evidence type="ECO:0000256" key="9">
    <source>
        <dbReference type="SAM" id="Phobius"/>
    </source>
</evidence>
<dbReference type="GO" id="GO:0005576">
    <property type="term" value="C:extracellular region"/>
    <property type="evidence" value="ECO:0007669"/>
    <property type="project" value="TreeGrafter"/>
</dbReference>
<proteinExistence type="inferred from homology"/>
<evidence type="ECO:0000256" key="5">
    <source>
        <dbReference type="ARBA" id="ARBA00023098"/>
    </source>
</evidence>
<keyword evidence="6" id="KW-0325">Glycoprotein</keyword>
<keyword evidence="9" id="KW-1133">Transmembrane helix</keyword>
<sequence length="712" mass="80860">MVAYARYSSRINQTGWDELELVTNGQLNDSVQAYYGGYLESSLTAKLIKSSRINILQEQKNDWCKKLSPFIRKNLDYTIKMVEQNKAADIYWHQVGLTLYQLAGLDDGYAQVNGIGGHRKPHLEIDPCGVILLNLQPELGDLQSIMEQNLFEEKLPRCSAIVKMVNNDVYVAHNTWDNYRGMLRMLKKYTLNYKSSKAKSISMSSYFGTVYSIDDYYITSANMVIMETTNENHNNSLWHTIRPNNMIFQFIRNIVSNRLADSGEEWVKYYSRENSGTYNNQFMVIDYKRMNQSGLLTVLEQMPGFMVHADKSDHLRQHTYWASFNVPYFAKISKESGQDSMCEKYGDHYCYERTSRALIFKRDHATVTNMTTLYHLLRYNDFQHDPISRCNCTPPYTAAFALAARYDLNDPNGKYPPIPSNLGFRSLGAIDAKMTSSKLAKNMEMIAVSGPTDQGVPAFNWATTKLKELHVDQPNEWRFKPVKTDKNDSSSLNIDGKVKLEKLFKECTKQSESKYNNKDANSSTLSCCMAMNVSSCLTEQCSKKVNQNIEECNADSLGEKMNKSIELQCHDIGFKIDMKYCLDLPNKSKSAIVIIIILIVVVLILLIFIIYVYKSKFANKGRKGSKVKVRYSLGNKLTMTPNSGARGGGGGHDRAKRDNEKSVSENVPENRTERNVSASKVRKNSTSSHTKASTDPNLKVKANIAEIKKALS</sequence>
<evidence type="ECO:0000256" key="1">
    <source>
        <dbReference type="ARBA" id="ARBA00007835"/>
    </source>
</evidence>
<comment type="function">
    <text evidence="7">Putative phospholipase.</text>
</comment>
<evidence type="ECO:0000256" key="2">
    <source>
        <dbReference type="ARBA" id="ARBA00022729"/>
    </source>
</evidence>
<keyword evidence="9" id="KW-0472">Membrane</keyword>
<feature type="region of interest" description="Disordered" evidence="8">
    <location>
        <begin position="638"/>
        <end position="698"/>
    </location>
</feature>
<evidence type="ECO:0000256" key="6">
    <source>
        <dbReference type="ARBA" id="ARBA00023180"/>
    </source>
</evidence>
<keyword evidence="11" id="KW-1185">Reference proteome</keyword>
<protein>
    <recommendedName>
        <fullName evidence="7">Phospholipase B-like</fullName>
        <ecNumber evidence="7">3.1.1.-</ecNumber>
    </recommendedName>
</protein>
<evidence type="ECO:0000256" key="4">
    <source>
        <dbReference type="ARBA" id="ARBA00022963"/>
    </source>
</evidence>
<dbReference type="Gene3D" id="3.60.60.30">
    <property type="match status" value="1"/>
</dbReference>
<name>A0A9Q0M965_BLOTA</name>
<dbReference type="Pfam" id="PF04916">
    <property type="entry name" value="Phospholip_B"/>
    <property type="match status" value="1"/>
</dbReference>
<organism evidence="10 11">
    <name type="scientific">Blomia tropicalis</name>
    <name type="common">Mite</name>
    <dbReference type="NCBI Taxonomy" id="40697"/>
    <lineage>
        <taxon>Eukaryota</taxon>
        <taxon>Metazoa</taxon>
        <taxon>Ecdysozoa</taxon>
        <taxon>Arthropoda</taxon>
        <taxon>Chelicerata</taxon>
        <taxon>Arachnida</taxon>
        <taxon>Acari</taxon>
        <taxon>Acariformes</taxon>
        <taxon>Sarcoptiformes</taxon>
        <taxon>Astigmata</taxon>
        <taxon>Glycyphagoidea</taxon>
        <taxon>Echimyopodidae</taxon>
        <taxon>Blomia</taxon>
    </lineage>
</organism>
<keyword evidence="9" id="KW-0812">Transmembrane</keyword>
<dbReference type="InterPro" id="IPR007000">
    <property type="entry name" value="PLipase_B-like"/>
</dbReference>
<dbReference type="EC" id="3.1.1.-" evidence="7"/>
<evidence type="ECO:0000256" key="3">
    <source>
        <dbReference type="ARBA" id="ARBA00022801"/>
    </source>
</evidence>
<comment type="caution">
    <text evidence="10">The sequence shown here is derived from an EMBL/GenBank/DDBJ whole genome shotgun (WGS) entry which is preliminary data.</text>
</comment>
<evidence type="ECO:0000313" key="10">
    <source>
        <dbReference type="EMBL" id="KAJ6220377.1"/>
    </source>
</evidence>
<dbReference type="OMA" id="CEATECR"/>
<evidence type="ECO:0000256" key="7">
    <source>
        <dbReference type="RuleBase" id="RU364138"/>
    </source>
</evidence>
<keyword evidence="2" id="KW-0732">Signal</keyword>
<comment type="similarity">
    <text evidence="1 7">Belongs to the phospholipase B-like family.</text>
</comment>
<feature type="transmembrane region" description="Helical" evidence="9">
    <location>
        <begin position="591"/>
        <end position="613"/>
    </location>
</feature>
<feature type="compositionally biased region" description="Basic and acidic residues" evidence="8">
    <location>
        <begin position="651"/>
        <end position="674"/>
    </location>
</feature>
<accession>A0A9Q0M965</accession>
<keyword evidence="5 7" id="KW-0443">Lipid metabolism</keyword>
<evidence type="ECO:0000256" key="8">
    <source>
        <dbReference type="SAM" id="MobiDB-lite"/>
    </source>
</evidence>
<evidence type="ECO:0000313" key="11">
    <source>
        <dbReference type="Proteomes" id="UP001142055"/>
    </source>
</evidence>
<dbReference type="AlphaFoldDB" id="A0A9Q0M965"/>